<feature type="compositionally biased region" description="Polar residues" evidence="19">
    <location>
        <begin position="331"/>
        <end position="343"/>
    </location>
</feature>
<dbReference type="Pfam" id="PF00141">
    <property type="entry name" value="peroxidase"/>
    <property type="match status" value="2"/>
</dbReference>
<name>A0A2H5PC80_CITUN</name>
<accession>A0A2H5PC80</accession>
<dbReference type="PANTHER" id="PTHR31388:SF270">
    <property type="entry name" value="PEROXIDASE 22-RELATED"/>
    <property type="match status" value="1"/>
</dbReference>
<dbReference type="GO" id="GO:0046872">
    <property type="term" value="F:metal ion binding"/>
    <property type="evidence" value="ECO:0007669"/>
    <property type="project" value="UniProtKB-KW"/>
</dbReference>
<evidence type="ECO:0000256" key="17">
    <source>
        <dbReference type="PIRSR" id="PIRSR600823-4"/>
    </source>
</evidence>
<dbReference type="GO" id="GO:0042744">
    <property type="term" value="P:hydrogen peroxide catabolic process"/>
    <property type="evidence" value="ECO:0007669"/>
    <property type="project" value="UniProtKB-KW"/>
</dbReference>
<feature type="binding site" evidence="16">
    <location>
        <position position="197"/>
    </location>
    <ligand>
        <name>Ca(2+)</name>
        <dbReference type="ChEBI" id="CHEBI:29108"/>
        <label>2</label>
    </ligand>
</feature>
<comment type="catalytic activity">
    <reaction evidence="1">
        <text>2 a phenolic donor + H2O2 = 2 a phenolic radical donor + 2 H2O</text>
        <dbReference type="Rhea" id="RHEA:56136"/>
        <dbReference type="ChEBI" id="CHEBI:15377"/>
        <dbReference type="ChEBI" id="CHEBI:16240"/>
        <dbReference type="ChEBI" id="CHEBI:139520"/>
        <dbReference type="ChEBI" id="CHEBI:139521"/>
        <dbReference type="EC" id="1.11.1.7"/>
    </reaction>
</comment>
<dbReference type="PROSITE" id="PS50873">
    <property type="entry name" value="PEROXIDASE_4"/>
    <property type="match status" value="3"/>
</dbReference>
<keyword evidence="6" id="KW-0349">Heme</keyword>
<evidence type="ECO:0000256" key="6">
    <source>
        <dbReference type="ARBA" id="ARBA00022617"/>
    </source>
</evidence>
<feature type="site" description="Transition state stabilizer" evidence="17">
    <location>
        <position position="64"/>
    </location>
</feature>
<evidence type="ECO:0000256" key="11">
    <source>
        <dbReference type="ARBA" id="ARBA00023157"/>
    </source>
</evidence>
<feature type="binding site" evidence="16">
    <location>
        <position position="76"/>
    </location>
    <ligand>
        <name>Ca(2+)</name>
        <dbReference type="ChEBI" id="CHEBI:29108"/>
        <label>1</label>
    </ligand>
</feature>
<dbReference type="PROSITE" id="PS00436">
    <property type="entry name" value="PEROXIDASE_2"/>
    <property type="match status" value="1"/>
</dbReference>
<feature type="binding site" evidence="15">
    <location>
        <position position="165"/>
    </location>
    <ligand>
        <name>substrate</name>
    </ligand>
</feature>
<feature type="disulfide bond" evidence="18">
    <location>
        <begin position="70"/>
        <end position="75"/>
    </location>
</feature>
<feature type="disulfide bond" evidence="18">
    <location>
        <begin position="37"/>
        <end position="117"/>
    </location>
</feature>
<feature type="binding site" evidence="16">
    <location>
        <position position="251"/>
    </location>
    <ligand>
        <name>Ca(2+)</name>
        <dbReference type="ChEBI" id="CHEBI:29108"/>
        <label>2</label>
    </ligand>
</feature>
<evidence type="ECO:0000256" key="7">
    <source>
        <dbReference type="ARBA" id="ARBA00022723"/>
    </source>
</evidence>
<evidence type="ECO:0000256" key="12">
    <source>
        <dbReference type="ARBA" id="ARBA00023180"/>
    </source>
</evidence>
<dbReference type="SUPFAM" id="SSF48113">
    <property type="entry name" value="Heme-dependent peroxidases"/>
    <property type="match status" value="3"/>
</dbReference>
<keyword evidence="7 16" id="KW-0479">Metal-binding</keyword>
<dbReference type="Proteomes" id="UP000236630">
    <property type="component" value="Unassembled WGS sequence"/>
</dbReference>
<feature type="active site" description="Proton acceptor" evidence="14">
    <location>
        <position position="68"/>
    </location>
</feature>
<evidence type="ECO:0000256" key="15">
    <source>
        <dbReference type="PIRSR" id="PIRSR600823-2"/>
    </source>
</evidence>
<evidence type="ECO:0000256" key="13">
    <source>
        <dbReference type="ARBA" id="ARBA00023324"/>
    </source>
</evidence>
<dbReference type="Gene3D" id="1.10.420.10">
    <property type="entry name" value="Peroxidase, domain 2"/>
    <property type="match status" value="2"/>
</dbReference>
<keyword evidence="13" id="KW-0376">Hydrogen peroxide</keyword>
<evidence type="ECO:0000256" key="8">
    <source>
        <dbReference type="ARBA" id="ARBA00022837"/>
    </source>
</evidence>
<feature type="binding site" evidence="16">
    <location>
        <position position="256"/>
    </location>
    <ligand>
        <name>Ca(2+)</name>
        <dbReference type="ChEBI" id="CHEBI:29108"/>
        <label>2</label>
    </ligand>
</feature>
<dbReference type="EC" id="1.11.1.7" evidence="4"/>
<dbReference type="GO" id="GO:0020037">
    <property type="term" value="F:heme binding"/>
    <property type="evidence" value="ECO:0007669"/>
    <property type="project" value="InterPro"/>
</dbReference>
<gene>
    <name evidence="22" type="ORF">CUMW_123170</name>
</gene>
<dbReference type="InterPro" id="IPR019794">
    <property type="entry name" value="Peroxidases_AS"/>
</dbReference>
<dbReference type="InterPro" id="IPR019793">
    <property type="entry name" value="Peroxidases_heam-ligand_BS"/>
</dbReference>
<feature type="chain" id="PRO_5014138591" description="peroxidase" evidence="20">
    <location>
        <begin position="27"/>
        <end position="672"/>
    </location>
</feature>
<comment type="caution">
    <text evidence="22">The sequence shown here is derived from an EMBL/GenBank/DDBJ whole genome shotgun (WGS) entry which is preliminary data.</text>
</comment>
<dbReference type="GO" id="GO:0006979">
    <property type="term" value="P:response to oxidative stress"/>
    <property type="evidence" value="ECO:0007669"/>
    <property type="project" value="InterPro"/>
</dbReference>
<dbReference type="PRINTS" id="PR00458">
    <property type="entry name" value="PEROXIDASE"/>
</dbReference>
<evidence type="ECO:0000256" key="1">
    <source>
        <dbReference type="ARBA" id="ARBA00000189"/>
    </source>
</evidence>
<keyword evidence="20" id="KW-0732">Signal</keyword>
<dbReference type="InterPro" id="IPR000823">
    <property type="entry name" value="Peroxidase_pln"/>
</dbReference>
<feature type="domain" description="Plant heme peroxidase family profile" evidence="21">
    <location>
        <begin position="397"/>
        <end position="639"/>
    </location>
</feature>
<dbReference type="Gene3D" id="1.10.520.10">
    <property type="match status" value="3"/>
</dbReference>
<keyword evidence="8 16" id="KW-0106">Calcium</keyword>
<evidence type="ECO:0000256" key="19">
    <source>
        <dbReference type="SAM" id="MobiDB-lite"/>
    </source>
</evidence>
<dbReference type="CDD" id="cd00693">
    <property type="entry name" value="secretory_peroxidase"/>
    <property type="match status" value="2"/>
</dbReference>
<feature type="disulfide bond" evidence="18">
    <location>
        <begin position="123"/>
        <end position="326"/>
    </location>
</feature>
<dbReference type="GO" id="GO:0140825">
    <property type="term" value="F:lactoperoxidase activity"/>
    <property type="evidence" value="ECO:0007669"/>
    <property type="project" value="UniProtKB-EC"/>
</dbReference>
<evidence type="ECO:0000256" key="4">
    <source>
        <dbReference type="ARBA" id="ARBA00012313"/>
    </source>
</evidence>
<feature type="binding site" evidence="16">
    <location>
        <position position="90"/>
    </location>
    <ligand>
        <name>Ca(2+)</name>
        <dbReference type="ChEBI" id="CHEBI:29108"/>
        <label>1</label>
    </ligand>
</feature>
<feature type="binding site" evidence="16">
    <location>
        <position position="74"/>
    </location>
    <ligand>
        <name>Ca(2+)</name>
        <dbReference type="ChEBI" id="CHEBI:29108"/>
        <label>1</label>
    </ligand>
</feature>
<feature type="binding site" evidence="16">
    <location>
        <position position="72"/>
    </location>
    <ligand>
        <name>Ca(2+)</name>
        <dbReference type="ChEBI" id="CHEBI:29108"/>
        <label>1</label>
    </ligand>
</feature>
<dbReference type="FunFam" id="1.10.520.10:FF:000001">
    <property type="entry name" value="Peroxidase"/>
    <property type="match status" value="1"/>
</dbReference>
<dbReference type="InterPro" id="IPR010255">
    <property type="entry name" value="Haem_peroxidase_sf"/>
</dbReference>
<dbReference type="PROSITE" id="PS00435">
    <property type="entry name" value="PEROXIDASE_1"/>
    <property type="match status" value="2"/>
</dbReference>
<feature type="binding site" evidence="16">
    <location>
        <position position="69"/>
    </location>
    <ligand>
        <name>Ca(2+)</name>
        <dbReference type="ChEBI" id="CHEBI:29108"/>
        <label>1</label>
    </ligand>
</feature>
<feature type="region of interest" description="Disordered" evidence="19">
    <location>
        <begin position="331"/>
        <end position="352"/>
    </location>
</feature>
<dbReference type="FunFam" id="1.10.420.10:FF:000001">
    <property type="entry name" value="Peroxidase"/>
    <property type="match status" value="2"/>
</dbReference>
<keyword evidence="23" id="KW-1185">Reference proteome</keyword>
<comment type="similarity">
    <text evidence="3">Belongs to the peroxidase family. Ascorbate peroxidase subfamily.</text>
</comment>
<comment type="function">
    <text evidence="2">Removal of H(2)O(2), oxidation of toxic reductants, biosynthesis and degradation of lignin, suberization, auxin catabolism, response to environmental stresses such as wounding, pathogen attack and oxidative stress. These functions might be dependent on each isozyme/isoform in each plant tissue.</text>
</comment>
<feature type="disulfide bond" evidence="18">
    <location>
        <begin position="203"/>
        <end position="235"/>
    </location>
</feature>
<dbReference type="EMBL" id="BDQV01000057">
    <property type="protein sequence ID" value="GAY49972.1"/>
    <property type="molecule type" value="Genomic_DNA"/>
</dbReference>
<comment type="cofactor">
    <cofactor evidence="16">
        <name>heme b</name>
        <dbReference type="ChEBI" id="CHEBI:60344"/>
    </cofactor>
    <text evidence="16">Binds 1 heme b (iron(II)-protoporphyrin IX) group per subunit.</text>
</comment>
<evidence type="ECO:0000256" key="3">
    <source>
        <dbReference type="ARBA" id="ARBA00006873"/>
    </source>
</evidence>
<feature type="binding site" description="axial binding residue" evidence="16">
    <location>
        <position position="196"/>
    </location>
    <ligand>
        <name>heme b</name>
        <dbReference type="ChEBI" id="CHEBI:60344"/>
    </ligand>
    <ligandPart>
        <name>Fe</name>
        <dbReference type="ChEBI" id="CHEBI:18248"/>
    </ligandPart>
</feature>
<feature type="binding site" evidence="16">
    <location>
        <position position="78"/>
    </location>
    <ligand>
        <name>Ca(2+)</name>
        <dbReference type="ChEBI" id="CHEBI:29108"/>
        <label>1</label>
    </ligand>
</feature>
<comment type="cofactor">
    <cofactor evidence="16">
        <name>Ca(2+)</name>
        <dbReference type="ChEBI" id="CHEBI:29108"/>
    </cofactor>
    <text evidence="16">Binds 2 calcium ions per subunit.</text>
</comment>
<dbReference type="InterPro" id="IPR033905">
    <property type="entry name" value="Secretory_peroxidase"/>
</dbReference>
<dbReference type="STRING" id="55188.A0A2H5PC80"/>
<reference evidence="22 23" key="1">
    <citation type="journal article" date="2017" name="Front. Genet.">
        <title>Draft sequencing of the heterozygous diploid genome of Satsuma (Citrus unshiu Marc.) using a hybrid assembly approach.</title>
        <authorList>
            <person name="Shimizu T."/>
            <person name="Tanizawa Y."/>
            <person name="Mochizuki T."/>
            <person name="Nagasaki H."/>
            <person name="Yoshioka T."/>
            <person name="Toyoda A."/>
            <person name="Fujiyama A."/>
            <person name="Kaminuma E."/>
            <person name="Nakamura Y."/>
        </authorList>
    </citation>
    <scope>NUCLEOTIDE SEQUENCE [LARGE SCALE GENOMIC DNA]</scope>
    <source>
        <strain evidence="23">cv. Miyagawa wase</strain>
    </source>
</reference>
<organism evidence="22 23">
    <name type="scientific">Citrus unshiu</name>
    <name type="common">Satsuma mandarin</name>
    <name type="synonym">Citrus nobilis var. unshiu</name>
    <dbReference type="NCBI Taxonomy" id="55188"/>
    <lineage>
        <taxon>Eukaryota</taxon>
        <taxon>Viridiplantae</taxon>
        <taxon>Streptophyta</taxon>
        <taxon>Embryophyta</taxon>
        <taxon>Tracheophyta</taxon>
        <taxon>Spermatophyta</taxon>
        <taxon>Magnoliopsida</taxon>
        <taxon>eudicotyledons</taxon>
        <taxon>Gunneridae</taxon>
        <taxon>Pentapetalae</taxon>
        <taxon>rosids</taxon>
        <taxon>malvids</taxon>
        <taxon>Sapindales</taxon>
        <taxon>Rutaceae</taxon>
        <taxon>Aurantioideae</taxon>
        <taxon>Citrus</taxon>
    </lineage>
</organism>
<feature type="binding site" evidence="16">
    <location>
        <position position="248"/>
    </location>
    <ligand>
        <name>Ca(2+)</name>
        <dbReference type="ChEBI" id="CHEBI:29108"/>
        <label>2</label>
    </ligand>
</feature>
<proteinExistence type="inferred from homology"/>
<evidence type="ECO:0000256" key="10">
    <source>
        <dbReference type="ARBA" id="ARBA00023004"/>
    </source>
</evidence>
<feature type="domain" description="Plant heme peroxidase family profile" evidence="21">
    <location>
        <begin position="27"/>
        <end position="330"/>
    </location>
</feature>
<evidence type="ECO:0000256" key="14">
    <source>
        <dbReference type="PIRSR" id="PIRSR600823-1"/>
    </source>
</evidence>
<sequence>MASLRYLIAAALVVAFVLEGSSPAQAQLSPFFYSSTCPNVTNIIREVLQNAFLSDIRIGASLIRLHFHDCFVNGCDASILLDNTTTIDSEKFAAPNNNSARGFEVVDDMKAAVERACPGVVSCADILTIAAEESVALSGGPAWTNLLGRRDSRTANRTLANENLPGPNNSLERLKDRFRNVGLNDNFDLVALSGAHTFGRAQCRTFSDRLFNFNNTGNPDPTLNTTLLQQLRQLCPQGGNGSVLTNLDVTTPDLFDNKYFFNLQISKGLLQSDQELFSTPGADTTAIVNVFSSNQAAFFKSFVISMIRMGNLKPLTGNQGEIRSNCRRVNGNSNIETRSSSEGGPSWAVPLGRRDSRTANRALANQKLPGPSDTLDVLKSSFRNVGCNDNFDLVALSVLLDGSDSEKFAAPNRNSARGFEVIDAIKTAVEGQCSGVVSCADILAIAARDSVLLSGGPTWKVLLGRRDGLVANQTGANALPSPFEGLNILTAKFAAVGLNIKDLVSLSGAHTIGFAKCAFFSNRLSNFSGTGAPDATMDTSLVSELQSLCANGDGNNTTPLDRNSIDLFDNHYFQNLINNKGLLSSDQILYSSDEAKSTTESLVESYSSNSNLFFANFVNSMIKMGNVSPLTGTNGILGRAPTVRGIFKPVPQPRLEVPARIERHRFSQQRVH</sequence>
<evidence type="ECO:0000313" key="22">
    <source>
        <dbReference type="EMBL" id="GAY49972.1"/>
    </source>
</evidence>
<dbReference type="InterPro" id="IPR002016">
    <property type="entry name" value="Haem_peroxidase"/>
</dbReference>
<evidence type="ECO:0000256" key="16">
    <source>
        <dbReference type="PIRSR" id="PIRSR600823-3"/>
    </source>
</evidence>
<keyword evidence="10 16" id="KW-0408">Iron</keyword>
<evidence type="ECO:0000256" key="2">
    <source>
        <dbReference type="ARBA" id="ARBA00002322"/>
    </source>
</evidence>
<evidence type="ECO:0000256" key="9">
    <source>
        <dbReference type="ARBA" id="ARBA00023002"/>
    </source>
</evidence>
<keyword evidence="11 18" id="KW-1015">Disulfide bond</keyword>
<protein>
    <recommendedName>
        <fullName evidence="4">peroxidase</fullName>
        <ecNumber evidence="4">1.11.1.7</ecNumber>
    </recommendedName>
</protein>
<keyword evidence="9" id="KW-0560">Oxidoreductase</keyword>
<evidence type="ECO:0000256" key="18">
    <source>
        <dbReference type="PIRSR" id="PIRSR600823-5"/>
    </source>
</evidence>
<feature type="signal peptide" evidence="20">
    <location>
        <begin position="1"/>
        <end position="26"/>
    </location>
</feature>
<dbReference type="PANTHER" id="PTHR31388">
    <property type="entry name" value="PEROXIDASE 72-RELATED"/>
    <property type="match status" value="1"/>
</dbReference>
<evidence type="ECO:0000256" key="5">
    <source>
        <dbReference type="ARBA" id="ARBA00022559"/>
    </source>
</evidence>
<evidence type="ECO:0000259" key="21">
    <source>
        <dbReference type="PROSITE" id="PS50873"/>
    </source>
</evidence>
<dbReference type="AlphaFoldDB" id="A0A2H5PC80"/>
<dbReference type="PRINTS" id="PR00461">
    <property type="entry name" value="PLPEROXIDASE"/>
</dbReference>
<keyword evidence="5" id="KW-0575">Peroxidase</keyword>
<feature type="domain" description="Plant heme peroxidase family profile" evidence="21">
    <location>
        <begin position="343"/>
        <end position="396"/>
    </location>
</feature>
<evidence type="ECO:0000256" key="20">
    <source>
        <dbReference type="SAM" id="SignalP"/>
    </source>
</evidence>
<keyword evidence="12" id="KW-0325">Glycoprotein</keyword>
<evidence type="ECO:0000313" key="23">
    <source>
        <dbReference type="Proteomes" id="UP000236630"/>
    </source>
</evidence>